<dbReference type="Proteomes" id="UP000050794">
    <property type="component" value="Unassembled WGS sequence"/>
</dbReference>
<name>A0A183UKN4_TOXCA</name>
<organism evidence="2 3">
    <name type="scientific">Toxocara canis</name>
    <name type="common">Canine roundworm</name>
    <dbReference type="NCBI Taxonomy" id="6265"/>
    <lineage>
        <taxon>Eukaryota</taxon>
        <taxon>Metazoa</taxon>
        <taxon>Ecdysozoa</taxon>
        <taxon>Nematoda</taxon>
        <taxon>Chromadorea</taxon>
        <taxon>Rhabditida</taxon>
        <taxon>Spirurina</taxon>
        <taxon>Ascaridomorpha</taxon>
        <taxon>Ascaridoidea</taxon>
        <taxon>Toxocaridae</taxon>
        <taxon>Toxocara</taxon>
    </lineage>
</organism>
<reference evidence="1 2" key="2">
    <citation type="submission" date="2018-11" db="EMBL/GenBank/DDBJ databases">
        <authorList>
            <consortium name="Pathogen Informatics"/>
        </authorList>
    </citation>
    <scope>NUCLEOTIDE SEQUENCE [LARGE SCALE GENOMIC DNA]</scope>
</reference>
<dbReference type="AlphaFoldDB" id="A0A183UKN4"/>
<accession>A0A183UKN4</accession>
<dbReference type="EMBL" id="UYWY01020063">
    <property type="protein sequence ID" value="VDM40375.1"/>
    <property type="molecule type" value="Genomic_DNA"/>
</dbReference>
<evidence type="ECO:0000313" key="3">
    <source>
        <dbReference type="WBParaSite" id="TCNE_0000905401-mRNA-1"/>
    </source>
</evidence>
<evidence type="ECO:0000313" key="2">
    <source>
        <dbReference type="Proteomes" id="UP000050794"/>
    </source>
</evidence>
<reference evidence="3" key="1">
    <citation type="submission" date="2016-06" db="UniProtKB">
        <authorList>
            <consortium name="WormBaseParasite"/>
        </authorList>
    </citation>
    <scope>IDENTIFICATION</scope>
</reference>
<evidence type="ECO:0000313" key="1">
    <source>
        <dbReference type="EMBL" id="VDM40375.1"/>
    </source>
</evidence>
<proteinExistence type="predicted"/>
<keyword evidence="2" id="KW-1185">Reference proteome</keyword>
<protein>
    <submittedName>
        <fullName evidence="1 3">Uncharacterized protein</fullName>
    </submittedName>
</protein>
<sequence length="74" mass="8462">MAENLRCDLCPLGPAQSGMTYWKDFTGLAEGAVAVRTPLKPNQCLRSVYFFHSLKLPPPKKTWRNDWKLENVQP</sequence>
<dbReference type="WBParaSite" id="TCNE_0000905401-mRNA-1">
    <property type="protein sequence ID" value="TCNE_0000905401-mRNA-1"/>
    <property type="gene ID" value="TCNE_0000905401"/>
</dbReference>
<gene>
    <name evidence="1" type="ORF">TCNE_LOCUS9054</name>
</gene>